<evidence type="ECO:0000256" key="12">
    <source>
        <dbReference type="ARBA" id="ARBA00049285"/>
    </source>
</evidence>
<keyword evidence="16" id="KW-1185">Reference proteome</keyword>
<dbReference type="SUPFAM" id="SSF52021">
    <property type="entry name" value="Carbamoyl phosphate synthetase, small subunit N-terminal domain"/>
    <property type="match status" value="1"/>
</dbReference>
<dbReference type="PANTHER" id="PTHR43418:SF7">
    <property type="entry name" value="CARBAMOYL-PHOSPHATE SYNTHASE SMALL CHAIN"/>
    <property type="match status" value="1"/>
</dbReference>
<feature type="binding site" evidence="13">
    <location>
        <position position="59"/>
    </location>
    <ligand>
        <name>L-glutamine</name>
        <dbReference type="ChEBI" id="CHEBI:58359"/>
    </ligand>
</feature>
<dbReference type="GO" id="GO:0004088">
    <property type="term" value="F:carbamoyl-phosphate synthase (glutamine-hydrolyzing) activity"/>
    <property type="evidence" value="ECO:0007669"/>
    <property type="project" value="UniProtKB-UniRule"/>
</dbReference>
<dbReference type="PRINTS" id="PR00099">
    <property type="entry name" value="CPSGATASE"/>
</dbReference>
<dbReference type="InterPro" id="IPR017926">
    <property type="entry name" value="GATASE"/>
</dbReference>
<feature type="active site" description="Nucleophile" evidence="13">
    <location>
        <position position="269"/>
    </location>
</feature>
<feature type="region of interest" description="CPSase" evidence="13">
    <location>
        <begin position="1"/>
        <end position="189"/>
    </location>
</feature>
<proteinExistence type="inferred from homology"/>
<evidence type="ECO:0000256" key="6">
    <source>
        <dbReference type="ARBA" id="ARBA00022605"/>
    </source>
</evidence>
<gene>
    <name evidence="13 15" type="primary">carA</name>
    <name evidence="15" type="ORF">FQU76_04180</name>
</gene>
<dbReference type="InterPro" id="IPR036480">
    <property type="entry name" value="CarbP_synth_ssu_N_sf"/>
</dbReference>
<dbReference type="RefSeq" id="WP_146479160.1">
    <property type="nucleotide sequence ID" value="NZ_CP042266.1"/>
</dbReference>
<dbReference type="GO" id="GO:0006207">
    <property type="term" value="P:'de novo' pyrimidine nucleobase biosynthetic process"/>
    <property type="evidence" value="ECO:0007669"/>
    <property type="project" value="InterPro"/>
</dbReference>
<dbReference type="Proteomes" id="UP000320580">
    <property type="component" value="Chromosome"/>
</dbReference>
<dbReference type="CDD" id="cd01744">
    <property type="entry name" value="GATase1_CPSase"/>
    <property type="match status" value="1"/>
</dbReference>
<dbReference type="GO" id="GO:0006526">
    <property type="term" value="P:L-arginine biosynthetic process"/>
    <property type="evidence" value="ECO:0007669"/>
    <property type="project" value="UniProtKB-UniRule"/>
</dbReference>
<dbReference type="InterPro" id="IPR002474">
    <property type="entry name" value="CarbamoylP_synth_ssu_N"/>
</dbReference>
<comment type="similarity">
    <text evidence="3 13">Belongs to the CarA family.</text>
</comment>
<feature type="binding site" evidence="13">
    <location>
        <position position="314"/>
    </location>
    <ligand>
        <name>L-glutamine</name>
        <dbReference type="ChEBI" id="CHEBI:58359"/>
    </ligand>
</feature>
<evidence type="ECO:0000256" key="10">
    <source>
        <dbReference type="ARBA" id="ARBA00022975"/>
    </source>
</evidence>
<evidence type="ECO:0000313" key="15">
    <source>
        <dbReference type="EMBL" id="QDY75855.1"/>
    </source>
</evidence>
<dbReference type="SMART" id="SM01097">
    <property type="entry name" value="CPSase_sm_chain"/>
    <property type="match status" value="1"/>
</dbReference>
<evidence type="ECO:0000256" key="3">
    <source>
        <dbReference type="ARBA" id="ARBA00007800"/>
    </source>
</evidence>
<dbReference type="PRINTS" id="PR00097">
    <property type="entry name" value="ANTSNTHASEII"/>
</dbReference>
<evidence type="ECO:0000259" key="14">
    <source>
        <dbReference type="SMART" id="SM01097"/>
    </source>
</evidence>
<keyword evidence="10 13" id="KW-0665">Pyrimidine biosynthesis</keyword>
<feature type="active site" evidence="13">
    <location>
        <position position="359"/>
    </location>
</feature>
<sequence length="385" mass="41219">MTTSTRGAAARRTTVPAVLVLEDGRTFRGRAYGAVGETFGEAVFNTGMTGYQETLTDPSYHRQVVVMTAPHIGNTGINDEDDESRKIWVAGYVVRDPARTPSNWRSRRSLDEELTTQGVVGISGIDTRALTRHLRECGAMRVGIFSGEALADEATLLARVQAAPRMTGADLSAEVATAETYIVPAIGEKRFTVAALDLGIKGMTPHLMAERGIEVHVLPATATVDEVYAAGPDGPDGVFLSNGPGDPATADLTVVKAVLDRGTPLFGICFGNQLLGRALGFGTYKLKYGHRGINQPVQDRTTGKVEVTAHNHGFAVDAPLDTVSDTPYGRAEVSHVCLNDNVVEGLRLLDRPAFSVQYHPEAAAGPHDAAYLFDRFVSLMEGQRA</sequence>
<organism evidence="15 16">
    <name type="scientific">Streptomyces qinzhouensis</name>
    <dbReference type="NCBI Taxonomy" id="2599401"/>
    <lineage>
        <taxon>Bacteria</taxon>
        <taxon>Bacillati</taxon>
        <taxon>Actinomycetota</taxon>
        <taxon>Actinomycetes</taxon>
        <taxon>Kitasatosporales</taxon>
        <taxon>Streptomycetaceae</taxon>
        <taxon>Streptomyces</taxon>
    </lineage>
</organism>
<dbReference type="Gene3D" id="3.50.30.20">
    <property type="entry name" value="Carbamoyl-phosphate synthase small subunit, N-terminal domain"/>
    <property type="match status" value="1"/>
</dbReference>
<comment type="pathway">
    <text evidence="1 13">Pyrimidine metabolism; UMP biosynthesis via de novo pathway; (S)-dihydroorotate from bicarbonate: step 1/3.</text>
</comment>
<dbReference type="EC" id="6.3.5.5" evidence="13"/>
<keyword evidence="4 13" id="KW-0055">Arginine biosynthesis</keyword>
<dbReference type="Pfam" id="PF00117">
    <property type="entry name" value="GATase"/>
    <property type="match status" value="1"/>
</dbReference>
<name>A0A5B8J262_9ACTN</name>
<evidence type="ECO:0000256" key="11">
    <source>
        <dbReference type="ARBA" id="ARBA00048816"/>
    </source>
</evidence>
<evidence type="ECO:0000256" key="9">
    <source>
        <dbReference type="ARBA" id="ARBA00022962"/>
    </source>
</evidence>
<dbReference type="AlphaFoldDB" id="A0A5B8J262"/>
<keyword evidence="8 13" id="KW-0067">ATP-binding</keyword>
<accession>A0A5B8J262</accession>
<dbReference type="PROSITE" id="PS51273">
    <property type="entry name" value="GATASE_TYPE_1"/>
    <property type="match status" value="1"/>
</dbReference>
<feature type="binding site" evidence="13">
    <location>
        <position position="311"/>
    </location>
    <ligand>
        <name>L-glutamine</name>
        <dbReference type="ChEBI" id="CHEBI:58359"/>
    </ligand>
</feature>
<dbReference type="GO" id="GO:0044205">
    <property type="term" value="P:'de novo' UMP biosynthetic process"/>
    <property type="evidence" value="ECO:0007669"/>
    <property type="project" value="UniProtKB-UniRule"/>
</dbReference>
<dbReference type="NCBIfam" id="NF009475">
    <property type="entry name" value="PRK12838.1"/>
    <property type="match status" value="1"/>
</dbReference>
<feature type="binding site" evidence="13">
    <location>
        <position position="273"/>
    </location>
    <ligand>
        <name>L-glutamine</name>
        <dbReference type="ChEBI" id="CHEBI:58359"/>
    </ligand>
</feature>
<feature type="binding site" evidence="13">
    <location>
        <position position="245"/>
    </location>
    <ligand>
        <name>L-glutamine</name>
        <dbReference type="ChEBI" id="CHEBI:58359"/>
    </ligand>
</feature>
<evidence type="ECO:0000256" key="5">
    <source>
        <dbReference type="ARBA" id="ARBA00022598"/>
    </source>
</evidence>
<evidence type="ECO:0000256" key="8">
    <source>
        <dbReference type="ARBA" id="ARBA00022840"/>
    </source>
</evidence>
<dbReference type="NCBIfam" id="TIGR01368">
    <property type="entry name" value="CPSaseIIsmall"/>
    <property type="match status" value="1"/>
</dbReference>
<dbReference type="InterPro" id="IPR050472">
    <property type="entry name" value="Anth_synth/Amidotransfase"/>
</dbReference>
<dbReference type="FunFam" id="3.40.50.880:FF:000018">
    <property type="entry name" value="Carbamoyl-phosphate synthase small chain"/>
    <property type="match status" value="1"/>
</dbReference>
<feature type="domain" description="Carbamoyl-phosphate synthase small subunit N-terminal" evidence="14">
    <location>
        <begin position="15"/>
        <end position="145"/>
    </location>
</feature>
<feature type="binding site" evidence="13">
    <location>
        <position position="313"/>
    </location>
    <ligand>
        <name>L-glutamine</name>
        <dbReference type="ChEBI" id="CHEBI:58359"/>
    </ligand>
</feature>
<comment type="catalytic activity">
    <reaction evidence="12 13">
        <text>L-glutamine + H2O = L-glutamate + NH4(+)</text>
        <dbReference type="Rhea" id="RHEA:15889"/>
        <dbReference type="ChEBI" id="CHEBI:15377"/>
        <dbReference type="ChEBI" id="CHEBI:28938"/>
        <dbReference type="ChEBI" id="CHEBI:29985"/>
        <dbReference type="ChEBI" id="CHEBI:58359"/>
    </reaction>
</comment>
<dbReference type="GO" id="GO:0004359">
    <property type="term" value="F:glutaminase activity"/>
    <property type="evidence" value="ECO:0007669"/>
    <property type="project" value="RHEA"/>
</dbReference>
<comment type="catalytic activity">
    <reaction evidence="11 13">
        <text>hydrogencarbonate + L-glutamine + 2 ATP + H2O = carbamoyl phosphate + L-glutamate + 2 ADP + phosphate + 2 H(+)</text>
        <dbReference type="Rhea" id="RHEA:18633"/>
        <dbReference type="ChEBI" id="CHEBI:15377"/>
        <dbReference type="ChEBI" id="CHEBI:15378"/>
        <dbReference type="ChEBI" id="CHEBI:17544"/>
        <dbReference type="ChEBI" id="CHEBI:29985"/>
        <dbReference type="ChEBI" id="CHEBI:30616"/>
        <dbReference type="ChEBI" id="CHEBI:43474"/>
        <dbReference type="ChEBI" id="CHEBI:58228"/>
        <dbReference type="ChEBI" id="CHEBI:58359"/>
        <dbReference type="ChEBI" id="CHEBI:456216"/>
        <dbReference type="EC" id="6.3.5.5"/>
    </reaction>
</comment>
<evidence type="ECO:0000256" key="2">
    <source>
        <dbReference type="ARBA" id="ARBA00005077"/>
    </source>
</evidence>
<dbReference type="PRINTS" id="PR00096">
    <property type="entry name" value="GATASE"/>
</dbReference>
<comment type="function">
    <text evidence="13">Small subunit of the glutamine-dependent carbamoyl phosphate synthetase (CPSase). CPSase catalyzes the formation of carbamoyl phosphate from the ammonia moiety of glutamine, carbonate, and phosphate donated by ATP, constituting the first step of 2 biosynthetic pathways, one leading to arginine and/or urea and the other to pyrimidine nucleotides. The small subunit (glutamine amidotransferase) binds and cleaves glutamine to supply the large subunit with the substrate ammonia.</text>
</comment>
<feature type="binding site" evidence="13">
    <location>
        <position position="243"/>
    </location>
    <ligand>
        <name>L-glutamine</name>
        <dbReference type="ChEBI" id="CHEBI:58359"/>
    </ligand>
</feature>
<comment type="pathway">
    <text evidence="2 13">Amino-acid biosynthesis; L-arginine biosynthesis; carbamoyl phosphate from bicarbonate: step 1/1.</text>
</comment>
<dbReference type="FunFam" id="3.50.30.20:FF:000001">
    <property type="entry name" value="Carbamoyl-phosphate synthase small chain"/>
    <property type="match status" value="1"/>
</dbReference>
<feature type="binding site" evidence="13">
    <location>
        <position position="270"/>
    </location>
    <ligand>
        <name>L-glutamine</name>
        <dbReference type="ChEBI" id="CHEBI:58359"/>
    </ligand>
</feature>
<dbReference type="Gene3D" id="3.40.50.880">
    <property type="match status" value="1"/>
</dbReference>
<dbReference type="GO" id="GO:0005524">
    <property type="term" value="F:ATP binding"/>
    <property type="evidence" value="ECO:0007669"/>
    <property type="project" value="UniProtKB-UniRule"/>
</dbReference>
<evidence type="ECO:0000313" key="16">
    <source>
        <dbReference type="Proteomes" id="UP000320580"/>
    </source>
</evidence>
<dbReference type="InterPro" id="IPR035686">
    <property type="entry name" value="CPSase_GATase1"/>
</dbReference>
<evidence type="ECO:0000256" key="13">
    <source>
        <dbReference type="HAMAP-Rule" id="MF_01209"/>
    </source>
</evidence>
<dbReference type="KEGG" id="sqz:FQU76_04180"/>
<protein>
    <recommendedName>
        <fullName evidence="13">Carbamoyl phosphate synthase small chain</fullName>
        <ecNumber evidence="13">6.3.5.5</ecNumber>
    </recommendedName>
    <alternativeName>
        <fullName evidence="13">Carbamoyl phosphate synthetase glutamine chain</fullName>
    </alternativeName>
</protein>
<dbReference type="InterPro" id="IPR029062">
    <property type="entry name" value="Class_I_gatase-like"/>
</dbReference>
<keyword evidence="6 13" id="KW-0028">Amino-acid biosynthesis</keyword>
<evidence type="ECO:0000256" key="4">
    <source>
        <dbReference type="ARBA" id="ARBA00022571"/>
    </source>
</evidence>
<evidence type="ECO:0000256" key="7">
    <source>
        <dbReference type="ARBA" id="ARBA00022741"/>
    </source>
</evidence>
<dbReference type="PANTHER" id="PTHR43418">
    <property type="entry name" value="MULTIFUNCTIONAL TRYPTOPHAN BIOSYNTHESIS PROTEIN-RELATED"/>
    <property type="match status" value="1"/>
</dbReference>
<dbReference type="EMBL" id="CP042266">
    <property type="protein sequence ID" value="QDY75855.1"/>
    <property type="molecule type" value="Genomic_DNA"/>
</dbReference>
<feature type="active site" evidence="13">
    <location>
        <position position="361"/>
    </location>
</feature>
<evidence type="ECO:0000256" key="1">
    <source>
        <dbReference type="ARBA" id="ARBA00004812"/>
    </source>
</evidence>
<dbReference type="GO" id="GO:0006541">
    <property type="term" value="P:glutamine metabolic process"/>
    <property type="evidence" value="ECO:0007669"/>
    <property type="project" value="InterPro"/>
</dbReference>
<comment type="subunit">
    <text evidence="13">Composed of two chains; the small (or glutamine) chain promotes the hydrolysis of glutamine to ammonia, which is used by the large (or ammonia) chain to synthesize carbamoyl phosphate. Tetramer of heterodimers (alpha,beta)4.</text>
</comment>
<dbReference type="SUPFAM" id="SSF52317">
    <property type="entry name" value="Class I glutamine amidotransferase-like"/>
    <property type="match status" value="1"/>
</dbReference>
<dbReference type="HAMAP" id="MF_01209">
    <property type="entry name" value="CPSase_S_chain"/>
    <property type="match status" value="1"/>
</dbReference>
<reference evidence="15 16" key="1">
    <citation type="submission" date="2019-07" db="EMBL/GenBank/DDBJ databases">
        <authorList>
            <person name="Zhu P."/>
        </authorList>
    </citation>
    <scope>NUCLEOTIDE SEQUENCE [LARGE SCALE GENOMIC DNA]</scope>
    <source>
        <strain evidence="15 16">SSL-25</strain>
    </source>
</reference>
<keyword evidence="9 13" id="KW-0315">Glutamine amidotransferase</keyword>
<dbReference type="OrthoDB" id="9804328at2"/>
<dbReference type="InterPro" id="IPR006274">
    <property type="entry name" value="CarbamoylP_synth_ssu"/>
</dbReference>
<dbReference type="UniPathway" id="UPA00068">
    <property type="reaction ID" value="UER00171"/>
</dbReference>
<dbReference type="UniPathway" id="UPA00070">
    <property type="reaction ID" value="UER00115"/>
</dbReference>
<keyword evidence="5 13" id="KW-0436">Ligase</keyword>
<dbReference type="Pfam" id="PF00988">
    <property type="entry name" value="CPSase_sm_chain"/>
    <property type="match status" value="1"/>
</dbReference>
<keyword evidence="7 13" id="KW-0547">Nucleotide-binding</keyword>